<proteinExistence type="predicted"/>
<dbReference type="Proteomes" id="UP001375370">
    <property type="component" value="Chromosome"/>
</dbReference>
<gene>
    <name evidence="3" type="ORF">V8247_06870</name>
</gene>
<evidence type="ECO:0008006" key="5">
    <source>
        <dbReference type="Google" id="ProtNLM"/>
    </source>
</evidence>
<sequence>MKKAVLVFFVAFVLSFNQVAAAEADGVITGQLINGSLNGEPAGALGLILEAYGAGAVEPVATAAVAGSDGSFEFTGLNTDSSITYYVAAEYLGVTYYSEPINFPTDVVVVEAEVPVYETTELDDAVSIALSHTIISLEEDGLGFTEFFIIENKGDRTYVGSGQVIGTAAVTLVLPLPNDAEHIEIGAEIADTVVFTNAGLVYSGPIKPGYTPATYSYHIHTSQSQYLFSRQVDYTQDRYELLVQGTDKINAPLLTRNETLVIENVAYQYFSGSAISGGEVLSIQLDGLKTNPAQTILWVGGVLVLLVAGFVLLMRRGGRGRVAVNGNEREQLLIQIARLDDEYESGNIEEGEYRTKRAELKNAVLTMSQRPEDEE</sequence>
<organism evidence="3 4">
    <name type="scientific">Candidatus Dehalogenimonas loeffleri</name>
    <dbReference type="NCBI Taxonomy" id="3127115"/>
    <lineage>
        <taxon>Bacteria</taxon>
        <taxon>Bacillati</taxon>
        <taxon>Chloroflexota</taxon>
        <taxon>Dehalococcoidia</taxon>
        <taxon>Dehalococcoidales</taxon>
        <taxon>Dehalococcoidaceae</taxon>
        <taxon>Dehalogenimonas</taxon>
    </lineage>
</organism>
<keyword evidence="1" id="KW-0472">Membrane</keyword>
<dbReference type="RefSeq" id="WP_338737109.1">
    <property type="nucleotide sequence ID" value="NZ_CP146612.1"/>
</dbReference>
<name>A0ABZ2J745_9CHLR</name>
<accession>A0ABZ2J745</accession>
<evidence type="ECO:0000256" key="2">
    <source>
        <dbReference type="SAM" id="SignalP"/>
    </source>
</evidence>
<keyword evidence="2" id="KW-0732">Signal</keyword>
<dbReference type="EMBL" id="CP146612">
    <property type="protein sequence ID" value="WWX24976.1"/>
    <property type="molecule type" value="Genomic_DNA"/>
</dbReference>
<protein>
    <recommendedName>
        <fullName evidence="5">Carboxypeptidase regulatory-like domain-containing protein</fullName>
    </recommendedName>
</protein>
<feature type="chain" id="PRO_5046370866" description="Carboxypeptidase regulatory-like domain-containing protein" evidence="2">
    <location>
        <begin position="22"/>
        <end position="375"/>
    </location>
</feature>
<evidence type="ECO:0000313" key="4">
    <source>
        <dbReference type="Proteomes" id="UP001375370"/>
    </source>
</evidence>
<keyword evidence="1" id="KW-0812">Transmembrane</keyword>
<feature type="transmembrane region" description="Helical" evidence="1">
    <location>
        <begin position="295"/>
        <end position="313"/>
    </location>
</feature>
<keyword evidence="4" id="KW-1185">Reference proteome</keyword>
<feature type="signal peptide" evidence="2">
    <location>
        <begin position="1"/>
        <end position="21"/>
    </location>
</feature>
<reference evidence="3 4" key="1">
    <citation type="submission" date="2024-03" db="EMBL/GenBank/DDBJ databases">
        <title>A Dehalogenimonas Isolated from Estuarine Sediments Dihaloeliminates Chlorinated Alkanes.</title>
        <authorList>
            <person name="Yang Y."/>
            <person name="Wang H."/>
        </authorList>
    </citation>
    <scope>NUCLEOTIDE SEQUENCE [LARGE SCALE GENOMIC DNA]</scope>
    <source>
        <strain evidence="3 4">W</strain>
    </source>
</reference>
<keyword evidence="1" id="KW-1133">Transmembrane helix</keyword>
<evidence type="ECO:0000256" key="1">
    <source>
        <dbReference type="SAM" id="Phobius"/>
    </source>
</evidence>
<evidence type="ECO:0000313" key="3">
    <source>
        <dbReference type="EMBL" id="WWX24976.1"/>
    </source>
</evidence>